<dbReference type="PRINTS" id="PR00599">
    <property type="entry name" value="MAPEPTIDASE"/>
</dbReference>
<evidence type="ECO:0000313" key="6">
    <source>
        <dbReference type="EMBL" id="EMT51838.1"/>
    </source>
</evidence>
<dbReference type="AlphaFoldDB" id="M8DED1"/>
<dbReference type="EMBL" id="APBN01000006">
    <property type="protein sequence ID" value="EMT51838.1"/>
    <property type="molecule type" value="Genomic_DNA"/>
</dbReference>
<evidence type="ECO:0000256" key="3">
    <source>
        <dbReference type="ARBA" id="ARBA00022801"/>
    </source>
</evidence>
<dbReference type="PANTHER" id="PTHR46112">
    <property type="entry name" value="AMINOPEPTIDASE"/>
    <property type="match status" value="1"/>
</dbReference>
<evidence type="ECO:0000259" key="5">
    <source>
        <dbReference type="Pfam" id="PF01321"/>
    </source>
</evidence>
<proteinExistence type="inferred from homology"/>
<dbReference type="CDD" id="cd01092">
    <property type="entry name" value="APP-like"/>
    <property type="match status" value="1"/>
</dbReference>
<dbReference type="Pfam" id="PF01321">
    <property type="entry name" value="Creatinase_N"/>
    <property type="match status" value="1"/>
</dbReference>
<evidence type="ECO:0000256" key="2">
    <source>
        <dbReference type="ARBA" id="ARBA00008766"/>
    </source>
</evidence>
<dbReference type="PATRIC" id="fig|1300222.3.peg.3324"/>
<dbReference type="InterPro" id="IPR036005">
    <property type="entry name" value="Creatinase/aminopeptidase-like"/>
</dbReference>
<keyword evidence="3" id="KW-0378">Hydrolase</keyword>
<name>M8DED1_9BACL</name>
<dbReference type="InterPro" id="IPR001714">
    <property type="entry name" value="Pept_M24_MAP"/>
</dbReference>
<dbReference type="Pfam" id="PF00557">
    <property type="entry name" value="Peptidase_M24"/>
    <property type="match status" value="1"/>
</dbReference>
<dbReference type="InterPro" id="IPR029149">
    <property type="entry name" value="Creatin/AminoP/Spt16_N"/>
</dbReference>
<dbReference type="SUPFAM" id="SSF55920">
    <property type="entry name" value="Creatinase/aminopeptidase"/>
    <property type="match status" value="1"/>
</dbReference>
<dbReference type="FunFam" id="3.90.230.10:FF:000014">
    <property type="entry name" value="Aminopeptidase P family protein"/>
    <property type="match status" value="1"/>
</dbReference>
<comment type="cofactor">
    <cofactor evidence="1">
        <name>Mn(2+)</name>
        <dbReference type="ChEBI" id="CHEBI:29035"/>
    </cofactor>
</comment>
<feature type="domain" description="Peptidase M24" evidence="4">
    <location>
        <begin position="143"/>
        <end position="346"/>
    </location>
</feature>
<keyword evidence="7" id="KW-1185">Reference proteome</keyword>
<dbReference type="GeneID" id="89501813"/>
<dbReference type="GO" id="GO:0008235">
    <property type="term" value="F:metalloexopeptidase activity"/>
    <property type="evidence" value="ECO:0007669"/>
    <property type="project" value="UniProtKB-ARBA"/>
</dbReference>
<gene>
    <name evidence="6" type="ORF">I532_15886</name>
</gene>
<feature type="domain" description="Creatinase N-terminal" evidence="5">
    <location>
        <begin position="5"/>
        <end position="136"/>
    </location>
</feature>
<evidence type="ECO:0000259" key="4">
    <source>
        <dbReference type="Pfam" id="PF00557"/>
    </source>
</evidence>
<dbReference type="STRING" id="1300222.I532_15886"/>
<dbReference type="SUPFAM" id="SSF53092">
    <property type="entry name" value="Creatinase/prolidase N-terminal domain"/>
    <property type="match status" value="1"/>
</dbReference>
<sequence length="362" mass="39556">MFDKRQQALAGKIREAGVDAAVLVPGPNLYYFTGLQLKQSERLTLAIVTAEGKWLFVTPQVELSKVQSTVKGDIFWYTDEQGSAKALQELVDAKGKLGKVGVEFGTMRVAELKAVEQLGSTDTQDVSKLFDSFRMCKDEAEIEYLRKAVAIVEESLEATLPYIKPGAIELEIAARLEYEMRKRGSEGTPFGTIVASGYRGALPHGRAASKKIEAGELVVLDFGAIYGGYVADITRTVAVGEISDELKLIYETVREAQQAAIDIIKPGITAHEVDDKARSIIKSKGFGTYFTHRTGHGIGLGAHEAPYMMQNNQLVLEPGMAFTVEPGIYLPDKGGVRIEDNIIVTKDGYLNLMTSSKELITL</sequence>
<dbReference type="Gene3D" id="3.90.230.10">
    <property type="entry name" value="Creatinase/methionine aminopeptidase superfamily"/>
    <property type="match status" value="1"/>
</dbReference>
<dbReference type="Proteomes" id="UP000012081">
    <property type="component" value="Unassembled WGS sequence"/>
</dbReference>
<protein>
    <submittedName>
        <fullName evidence="6">Xaa-Pro dipeptidase</fullName>
    </submittedName>
</protein>
<dbReference type="InterPro" id="IPR050659">
    <property type="entry name" value="Peptidase_M24B"/>
</dbReference>
<accession>M8DED1</accession>
<evidence type="ECO:0000256" key="1">
    <source>
        <dbReference type="ARBA" id="ARBA00001936"/>
    </source>
</evidence>
<dbReference type="PANTHER" id="PTHR46112:SF3">
    <property type="entry name" value="AMINOPEPTIDASE YPDF"/>
    <property type="match status" value="1"/>
</dbReference>
<dbReference type="GO" id="GO:0004177">
    <property type="term" value="F:aminopeptidase activity"/>
    <property type="evidence" value="ECO:0007669"/>
    <property type="project" value="UniProtKB-ARBA"/>
</dbReference>
<dbReference type="Gene3D" id="3.40.350.10">
    <property type="entry name" value="Creatinase/prolidase N-terminal domain"/>
    <property type="match status" value="1"/>
</dbReference>
<dbReference type="RefSeq" id="WP_003389428.1">
    <property type="nucleotide sequence ID" value="NZ_APBN01000006.1"/>
</dbReference>
<reference evidence="6 7" key="1">
    <citation type="submission" date="2013-03" db="EMBL/GenBank/DDBJ databases">
        <title>Assembly of a new bacterial strain Brevibacillus borstelensis AK1.</title>
        <authorList>
            <person name="Rajan I."/>
            <person name="PoliReddy D."/>
            <person name="Sugumar T."/>
            <person name="Rathinam K."/>
            <person name="Alqarawi S."/>
            <person name="Khalil A.B."/>
            <person name="Sivakumar N."/>
        </authorList>
    </citation>
    <scope>NUCLEOTIDE SEQUENCE [LARGE SCALE GENOMIC DNA]</scope>
    <source>
        <strain evidence="6 7">AK1</strain>
    </source>
</reference>
<dbReference type="InterPro" id="IPR000587">
    <property type="entry name" value="Creatinase_N"/>
</dbReference>
<comment type="similarity">
    <text evidence="2">Belongs to the peptidase M24B family.</text>
</comment>
<evidence type="ECO:0000313" key="7">
    <source>
        <dbReference type="Proteomes" id="UP000012081"/>
    </source>
</evidence>
<dbReference type="InterPro" id="IPR000994">
    <property type="entry name" value="Pept_M24"/>
</dbReference>
<dbReference type="OrthoDB" id="9806388at2"/>
<organism evidence="6 7">
    <name type="scientific">Brevibacillus borstelensis AK1</name>
    <dbReference type="NCBI Taxonomy" id="1300222"/>
    <lineage>
        <taxon>Bacteria</taxon>
        <taxon>Bacillati</taxon>
        <taxon>Bacillota</taxon>
        <taxon>Bacilli</taxon>
        <taxon>Bacillales</taxon>
        <taxon>Paenibacillaceae</taxon>
        <taxon>Brevibacillus</taxon>
    </lineage>
</organism>
<comment type="caution">
    <text evidence="6">The sequence shown here is derived from an EMBL/GenBank/DDBJ whole genome shotgun (WGS) entry which is preliminary data.</text>
</comment>